<dbReference type="Pfam" id="PF06940">
    <property type="entry name" value="DUF1287"/>
    <property type="match status" value="1"/>
</dbReference>
<dbReference type="AlphaFoldDB" id="A0A1Y3U4H0"/>
<keyword evidence="3" id="KW-1185">Reference proteome</keyword>
<dbReference type="Proteomes" id="UP000196560">
    <property type="component" value="Unassembled WGS sequence"/>
</dbReference>
<sequence>MARGLRRVATIAGAMFLVVLCVAALLVALGSWWFAPDAGAAAQYPLVPSAVDFDGDGVDDYTDLLDGARAEAEAAPAYDFGYYEGGYPPEDRGACTDTVWRAFAAAGYDLKAMVDADIARDPAAYAQVAPSPDPNIDFRRVGVLSAFLSRYATGLSCDTSDAFLWQAGDIVIFGEDEHIGVVSDQRDARGVPFIIHNMGQPFREEDYLAYPWAMRPTAHYRFDATKIPASVPVAFDGALPYRDQGEPGGAYDAAALRVSCYPLLGPSGAAYTTDPGLIDEAWDLLSGPCSYESGGSQGAQLGGHAAGGYSAGFSLVAADGRTLASATLSTRDDAWYREAGGAKFVYDDANAIDEFADGCIEQAREETYLAESEGRMLPPGERTWLTPEEYEGSVLEGASAQP</sequence>
<reference evidence="3" key="1">
    <citation type="submission" date="2017-04" db="EMBL/GenBank/DDBJ databases">
        <title>Function of individual gut microbiota members based on whole genome sequencing of pure cultures obtained from chicken caecum.</title>
        <authorList>
            <person name="Medvecky M."/>
            <person name="Cejkova D."/>
            <person name="Polansky O."/>
            <person name="Karasova D."/>
            <person name="Kubasova T."/>
            <person name="Cizek A."/>
            <person name="Rychlik I."/>
        </authorList>
    </citation>
    <scope>NUCLEOTIDE SEQUENCE [LARGE SCALE GENOMIC DNA]</scope>
    <source>
        <strain evidence="3">An70</strain>
    </source>
</reference>
<accession>A0A1Y3U4H0</accession>
<protein>
    <recommendedName>
        <fullName evidence="4">DUF1287 domain-containing protein</fullName>
    </recommendedName>
</protein>
<evidence type="ECO:0000313" key="2">
    <source>
        <dbReference type="EMBL" id="OUN43684.1"/>
    </source>
</evidence>
<evidence type="ECO:0008006" key="4">
    <source>
        <dbReference type="Google" id="ProtNLM"/>
    </source>
</evidence>
<keyword evidence="1" id="KW-0812">Transmembrane</keyword>
<feature type="transmembrane region" description="Helical" evidence="1">
    <location>
        <begin position="12"/>
        <end position="35"/>
    </location>
</feature>
<organism evidence="2 3">
    <name type="scientific">Enorma massiliensis</name>
    <dbReference type="NCBI Taxonomy" id="1472761"/>
    <lineage>
        <taxon>Bacteria</taxon>
        <taxon>Bacillati</taxon>
        <taxon>Actinomycetota</taxon>
        <taxon>Coriobacteriia</taxon>
        <taxon>Coriobacteriales</taxon>
        <taxon>Coriobacteriaceae</taxon>
        <taxon>Enorma</taxon>
    </lineage>
</organism>
<comment type="caution">
    <text evidence="2">The sequence shown here is derived from an EMBL/GenBank/DDBJ whole genome shotgun (WGS) entry which is preliminary data.</text>
</comment>
<keyword evidence="1" id="KW-0472">Membrane</keyword>
<evidence type="ECO:0000256" key="1">
    <source>
        <dbReference type="SAM" id="Phobius"/>
    </source>
</evidence>
<dbReference type="EMBL" id="NFHO01000003">
    <property type="protein sequence ID" value="OUN43684.1"/>
    <property type="molecule type" value="Genomic_DNA"/>
</dbReference>
<proteinExistence type="predicted"/>
<keyword evidence="1" id="KW-1133">Transmembrane helix</keyword>
<gene>
    <name evidence="2" type="ORF">B5G21_03065</name>
</gene>
<dbReference type="RefSeq" id="WP_087185989.1">
    <property type="nucleotide sequence ID" value="NZ_NFHO01000003.1"/>
</dbReference>
<dbReference type="InterPro" id="IPR009706">
    <property type="entry name" value="DUF1287"/>
</dbReference>
<name>A0A1Y3U4H0_9ACTN</name>
<evidence type="ECO:0000313" key="3">
    <source>
        <dbReference type="Proteomes" id="UP000196560"/>
    </source>
</evidence>
<dbReference type="eggNOG" id="COG3738">
    <property type="taxonomic scope" value="Bacteria"/>
</dbReference>